<dbReference type="InterPro" id="IPR034466">
    <property type="entry name" value="Methyltransferase_Class_B"/>
</dbReference>
<dbReference type="InterPro" id="IPR058240">
    <property type="entry name" value="rSAM_sf"/>
</dbReference>
<dbReference type="Gene3D" id="3.80.30.20">
    <property type="entry name" value="tm_1862 like domain"/>
    <property type="match status" value="1"/>
</dbReference>
<dbReference type="PROSITE" id="PS51918">
    <property type="entry name" value="RADICAL_SAM"/>
    <property type="match status" value="1"/>
</dbReference>
<dbReference type="InterPro" id="IPR006158">
    <property type="entry name" value="Cobalamin-bd"/>
</dbReference>
<feature type="domain" description="Radical SAM core" evidence="7">
    <location>
        <begin position="178"/>
        <end position="414"/>
    </location>
</feature>
<dbReference type="InterPro" id="IPR051198">
    <property type="entry name" value="BchE-like"/>
</dbReference>
<sequence length="481" mass="55125">MKKVTFIIPELRLHEQLSIMALSASLKHAGHKASLIFFQNDPTNKGKILTALKQEDPDFVAFSFMSCVKEQYIELGKFIKEHMDIPIIIGGPAATFDEQLAEDQNSPFDAACIGEGDLAIVDFVNKYITTDDISSIQNFIAYPSNGTENKGNLKNLVEPLDDLPFPDRRIIYEKDDLLKNLKIKMFMSGRGCPYKCTYCFNHKYNRMYKGKGQLIRKKTVDYFLEEIRQTQKGYPMEAIIFEDDIFILDKGWLEEFAGKYPKQIGLPFKCYVRPNLVTKDIARLLKISGCHSVQVAIECGNEYLRNKVLKRNMTDKQILDCCNVLYDEGLKIGLINILGLPTETKENMMETLRLNRACKPSHVSANLFMTLPGVDLTLFAIEQGLLDAQFSTQKSTHHLSEMKYPEEIKAVLYPFKSLFPLMVQHPSVEKVFPLLMKLPKSVLKIIDSSYRLYSNARFHPPVSFSFPNTYRLLRRFINMVS</sequence>
<dbReference type="Gene3D" id="3.40.50.280">
    <property type="entry name" value="Cobalamin-binding domain"/>
    <property type="match status" value="1"/>
</dbReference>
<dbReference type="Proteomes" id="UP000178082">
    <property type="component" value="Unassembled WGS sequence"/>
</dbReference>
<dbReference type="SFLD" id="SFLDG01082">
    <property type="entry name" value="B12-binding_domain_containing"/>
    <property type="match status" value="1"/>
</dbReference>
<organism evidence="8 9">
    <name type="scientific">Candidatus Schekmanbacteria bacterium RIFCSPLOWO2_12_FULL_38_15</name>
    <dbReference type="NCBI Taxonomy" id="1817883"/>
    <lineage>
        <taxon>Bacteria</taxon>
        <taxon>Candidatus Schekmaniibacteriota</taxon>
    </lineage>
</organism>
<dbReference type="Pfam" id="PF04055">
    <property type="entry name" value="Radical_SAM"/>
    <property type="match status" value="1"/>
</dbReference>
<name>A0A1F7SKR3_9BACT</name>
<dbReference type="EMBL" id="MGDI01000013">
    <property type="protein sequence ID" value="OGL54362.1"/>
    <property type="molecule type" value="Genomic_DNA"/>
</dbReference>
<dbReference type="STRING" id="1817883.A3G31_09385"/>
<feature type="domain" description="B12-binding" evidence="6">
    <location>
        <begin position="1"/>
        <end position="134"/>
    </location>
</feature>
<dbReference type="SUPFAM" id="SSF52242">
    <property type="entry name" value="Cobalamin (vitamin B12)-binding domain"/>
    <property type="match status" value="1"/>
</dbReference>
<gene>
    <name evidence="8" type="ORF">A3G31_09385</name>
</gene>
<dbReference type="InterPro" id="IPR023404">
    <property type="entry name" value="rSAM_horseshoe"/>
</dbReference>
<evidence type="ECO:0000256" key="4">
    <source>
        <dbReference type="ARBA" id="ARBA00023004"/>
    </source>
</evidence>
<dbReference type="SMART" id="SM00729">
    <property type="entry name" value="Elp3"/>
    <property type="match status" value="1"/>
</dbReference>
<evidence type="ECO:0000313" key="8">
    <source>
        <dbReference type="EMBL" id="OGL54362.1"/>
    </source>
</evidence>
<dbReference type="GO" id="GO:0031419">
    <property type="term" value="F:cobalamin binding"/>
    <property type="evidence" value="ECO:0007669"/>
    <property type="project" value="InterPro"/>
</dbReference>
<evidence type="ECO:0000259" key="6">
    <source>
        <dbReference type="PROSITE" id="PS51332"/>
    </source>
</evidence>
<keyword evidence="5" id="KW-0411">Iron-sulfur</keyword>
<evidence type="ECO:0000256" key="1">
    <source>
        <dbReference type="ARBA" id="ARBA00001966"/>
    </source>
</evidence>
<comment type="caution">
    <text evidence="8">The sequence shown here is derived from an EMBL/GenBank/DDBJ whole genome shotgun (WGS) entry which is preliminary data.</text>
</comment>
<protein>
    <submittedName>
        <fullName evidence="8">Uncharacterized protein</fullName>
    </submittedName>
</protein>
<dbReference type="InterPro" id="IPR007197">
    <property type="entry name" value="rSAM"/>
</dbReference>
<dbReference type="PANTHER" id="PTHR43409">
    <property type="entry name" value="ANAEROBIC MAGNESIUM-PROTOPORPHYRIN IX MONOMETHYL ESTER CYCLASE-RELATED"/>
    <property type="match status" value="1"/>
</dbReference>
<keyword evidence="4" id="KW-0408">Iron</keyword>
<dbReference type="SUPFAM" id="SSF102114">
    <property type="entry name" value="Radical SAM enzymes"/>
    <property type="match status" value="1"/>
</dbReference>
<dbReference type="SFLD" id="SFLDS00029">
    <property type="entry name" value="Radical_SAM"/>
    <property type="match status" value="1"/>
</dbReference>
<dbReference type="Pfam" id="PF02310">
    <property type="entry name" value="B12-binding"/>
    <property type="match status" value="1"/>
</dbReference>
<accession>A0A1F7SKR3</accession>
<proteinExistence type="predicted"/>
<reference evidence="8 9" key="1">
    <citation type="journal article" date="2016" name="Nat. Commun.">
        <title>Thousands of microbial genomes shed light on interconnected biogeochemical processes in an aquifer system.</title>
        <authorList>
            <person name="Anantharaman K."/>
            <person name="Brown C.T."/>
            <person name="Hug L.A."/>
            <person name="Sharon I."/>
            <person name="Castelle C.J."/>
            <person name="Probst A.J."/>
            <person name="Thomas B.C."/>
            <person name="Singh A."/>
            <person name="Wilkins M.J."/>
            <person name="Karaoz U."/>
            <person name="Brodie E.L."/>
            <person name="Williams K.H."/>
            <person name="Hubbard S.S."/>
            <person name="Banfield J.F."/>
        </authorList>
    </citation>
    <scope>NUCLEOTIDE SEQUENCE [LARGE SCALE GENOMIC DNA]</scope>
</reference>
<evidence type="ECO:0000256" key="2">
    <source>
        <dbReference type="ARBA" id="ARBA00022691"/>
    </source>
</evidence>
<evidence type="ECO:0000259" key="7">
    <source>
        <dbReference type="PROSITE" id="PS51918"/>
    </source>
</evidence>
<keyword evidence="3" id="KW-0479">Metal-binding</keyword>
<dbReference type="GO" id="GO:0051539">
    <property type="term" value="F:4 iron, 4 sulfur cluster binding"/>
    <property type="evidence" value="ECO:0007669"/>
    <property type="project" value="UniProtKB-KW"/>
</dbReference>
<evidence type="ECO:0000256" key="3">
    <source>
        <dbReference type="ARBA" id="ARBA00022723"/>
    </source>
</evidence>
<dbReference type="SFLD" id="SFLDG01123">
    <property type="entry name" value="methyltransferase_(Class_B)"/>
    <property type="match status" value="1"/>
</dbReference>
<evidence type="ECO:0000313" key="9">
    <source>
        <dbReference type="Proteomes" id="UP000178082"/>
    </source>
</evidence>
<evidence type="ECO:0000256" key="5">
    <source>
        <dbReference type="ARBA" id="ARBA00023014"/>
    </source>
</evidence>
<dbReference type="GO" id="GO:0003824">
    <property type="term" value="F:catalytic activity"/>
    <property type="evidence" value="ECO:0007669"/>
    <property type="project" value="InterPro"/>
</dbReference>
<dbReference type="InterPro" id="IPR036724">
    <property type="entry name" value="Cobalamin-bd_sf"/>
</dbReference>
<keyword evidence="2" id="KW-0949">S-adenosyl-L-methionine</keyword>
<dbReference type="AlphaFoldDB" id="A0A1F7SKR3"/>
<comment type="cofactor">
    <cofactor evidence="1">
        <name>[4Fe-4S] cluster</name>
        <dbReference type="ChEBI" id="CHEBI:49883"/>
    </cofactor>
</comment>
<dbReference type="GO" id="GO:0046872">
    <property type="term" value="F:metal ion binding"/>
    <property type="evidence" value="ECO:0007669"/>
    <property type="project" value="UniProtKB-KW"/>
</dbReference>
<dbReference type="PROSITE" id="PS51332">
    <property type="entry name" value="B12_BINDING"/>
    <property type="match status" value="1"/>
</dbReference>
<dbReference type="InterPro" id="IPR006638">
    <property type="entry name" value="Elp3/MiaA/NifB-like_rSAM"/>
</dbReference>
<dbReference type="CDD" id="cd01335">
    <property type="entry name" value="Radical_SAM"/>
    <property type="match status" value="1"/>
</dbReference>